<proteinExistence type="predicted"/>
<dbReference type="OrthoDB" id="9155291at2"/>
<dbReference type="AlphaFoldDB" id="A0A2P1PVB0"/>
<reference evidence="1 2" key="1">
    <citation type="submission" date="2018-03" db="EMBL/GenBank/DDBJ databases">
        <title>Ahniella affigens gen. nov., sp. nov., a gammaproteobacterium isolated from sandy soil near a stream.</title>
        <authorList>
            <person name="Ko Y."/>
            <person name="Kim J.-H."/>
        </authorList>
    </citation>
    <scope>NUCLEOTIDE SEQUENCE [LARGE SCALE GENOMIC DNA]</scope>
    <source>
        <strain evidence="1 2">D13</strain>
    </source>
</reference>
<protein>
    <recommendedName>
        <fullName evidence="3">DUF4359 domain-containing protein</fullName>
    </recommendedName>
</protein>
<dbReference type="KEGG" id="xba:C7S18_17045"/>
<evidence type="ECO:0000313" key="1">
    <source>
        <dbReference type="EMBL" id="AVP98783.1"/>
    </source>
</evidence>
<name>A0A2P1PVB0_9GAMM</name>
<dbReference type="Proteomes" id="UP000241074">
    <property type="component" value="Chromosome"/>
</dbReference>
<organism evidence="1 2">
    <name type="scientific">Ahniella affigens</name>
    <dbReference type="NCBI Taxonomy" id="2021234"/>
    <lineage>
        <taxon>Bacteria</taxon>
        <taxon>Pseudomonadati</taxon>
        <taxon>Pseudomonadota</taxon>
        <taxon>Gammaproteobacteria</taxon>
        <taxon>Lysobacterales</taxon>
        <taxon>Rhodanobacteraceae</taxon>
        <taxon>Ahniella</taxon>
    </lineage>
</organism>
<evidence type="ECO:0000313" key="2">
    <source>
        <dbReference type="Proteomes" id="UP000241074"/>
    </source>
</evidence>
<reference evidence="1 2" key="2">
    <citation type="submission" date="2018-03" db="EMBL/GenBank/DDBJ databases">
        <authorList>
            <person name="Keele B.F."/>
        </authorList>
    </citation>
    <scope>NUCLEOTIDE SEQUENCE [LARGE SCALE GENOMIC DNA]</scope>
    <source>
        <strain evidence="1 2">D13</strain>
    </source>
</reference>
<dbReference type="RefSeq" id="WP_106892702.1">
    <property type="nucleotide sequence ID" value="NZ_CP027860.1"/>
</dbReference>
<evidence type="ECO:0008006" key="3">
    <source>
        <dbReference type="Google" id="ProtNLM"/>
    </source>
</evidence>
<keyword evidence="2" id="KW-1185">Reference proteome</keyword>
<sequence>MSKIVKLVIGLAIVAGIAVVTNPSPERHRDQIKSQLSERSTLSKVLLVGPLTAFASNYHTLGVMSYTTVNERTVSIGAFGVVVVLDKGED</sequence>
<dbReference type="EMBL" id="CP027860">
    <property type="protein sequence ID" value="AVP98783.1"/>
    <property type="molecule type" value="Genomic_DNA"/>
</dbReference>
<accession>A0A2P1PVB0</accession>
<gene>
    <name evidence="1" type="ORF">C7S18_17045</name>
</gene>